<dbReference type="HOGENOM" id="CLU_2305583_0_0_1"/>
<evidence type="ECO:0000256" key="1">
    <source>
        <dbReference type="SAM" id="Phobius"/>
    </source>
</evidence>
<keyword evidence="1" id="KW-0472">Membrane</keyword>
<name>M2TCY3_COCSN</name>
<sequence>MRRGIHCPSPKHFGIRCFRLVAMVLMLRYVLVCSIPNSILLFHSAIFPCLSVSSAYLSVCLFLYLTVAHVTVHLAIQVHHSEEPWIDGIVLHIFKSPRQPSTQ</sequence>
<reference evidence="3" key="2">
    <citation type="journal article" date="2013" name="PLoS Genet.">
        <title>Comparative genome structure, secondary metabolite, and effector coding capacity across Cochliobolus pathogens.</title>
        <authorList>
            <person name="Condon B.J."/>
            <person name="Leng Y."/>
            <person name="Wu D."/>
            <person name="Bushley K.E."/>
            <person name="Ohm R.A."/>
            <person name="Otillar R."/>
            <person name="Martin J."/>
            <person name="Schackwitz W."/>
            <person name="Grimwood J."/>
            <person name="MohdZainudin N."/>
            <person name="Xue C."/>
            <person name="Wang R."/>
            <person name="Manning V.A."/>
            <person name="Dhillon B."/>
            <person name="Tu Z.J."/>
            <person name="Steffenson B.J."/>
            <person name="Salamov A."/>
            <person name="Sun H."/>
            <person name="Lowry S."/>
            <person name="LaButti K."/>
            <person name="Han J."/>
            <person name="Copeland A."/>
            <person name="Lindquist E."/>
            <person name="Barry K."/>
            <person name="Schmutz J."/>
            <person name="Baker S.E."/>
            <person name="Ciuffetti L.M."/>
            <person name="Grigoriev I.V."/>
            <person name="Zhong S."/>
            <person name="Turgeon B.G."/>
        </authorList>
    </citation>
    <scope>NUCLEOTIDE SEQUENCE [LARGE SCALE GENOMIC DNA]</scope>
    <source>
        <strain evidence="3">ND90Pr / ATCC 201652</strain>
    </source>
</reference>
<proteinExistence type="predicted"/>
<keyword evidence="1" id="KW-0812">Transmembrane</keyword>
<keyword evidence="1" id="KW-1133">Transmembrane helix</keyword>
<gene>
    <name evidence="2" type="ORF">COCSADRAFT_300227</name>
</gene>
<evidence type="ECO:0000313" key="2">
    <source>
        <dbReference type="EMBL" id="EMD66607.1"/>
    </source>
</evidence>
<dbReference type="GeneID" id="19136158"/>
<protein>
    <submittedName>
        <fullName evidence="2">Uncharacterized protein</fullName>
    </submittedName>
</protein>
<evidence type="ECO:0000313" key="3">
    <source>
        <dbReference type="Proteomes" id="UP000016934"/>
    </source>
</evidence>
<dbReference type="AlphaFoldDB" id="M2TCY3"/>
<accession>M2TCY3</accession>
<dbReference type="Proteomes" id="UP000016934">
    <property type="component" value="Unassembled WGS sequence"/>
</dbReference>
<keyword evidence="3" id="KW-1185">Reference proteome</keyword>
<feature type="transmembrane region" description="Helical" evidence="1">
    <location>
        <begin position="55"/>
        <end position="76"/>
    </location>
</feature>
<dbReference type="RefSeq" id="XP_007698058.1">
    <property type="nucleotide sequence ID" value="XM_007699868.1"/>
</dbReference>
<feature type="transmembrane region" description="Helical" evidence="1">
    <location>
        <begin position="20"/>
        <end position="43"/>
    </location>
</feature>
<dbReference type="OrthoDB" id="10415329at2759"/>
<organism evidence="2 3">
    <name type="scientific">Cochliobolus sativus (strain ND90Pr / ATCC 201652)</name>
    <name type="common">Common root rot and spot blotch fungus</name>
    <name type="synonym">Bipolaris sorokiniana</name>
    <dbReference type="NCBI Taxonomy" id="665912"/>
    <lineage>
        <taxon>Eukaryota</taxon>
        <taxon>Fungi</taxon>
        <taxon>Dikarya</taxon>
        <taxon>Ascomycota</taxon>
        <taxon>Pezizomycotina</taxon>
        <taxon>Dothideomycetes</taxon>
        <taxon>Pleosporomycetidae</taxon>
        <taxon>Pleosporales</taxon>
        <taxon>Pleosporineae</taxon>
        <taxon>Pleosporaceae</taxon>
        <taxon>Bipolaris</taxon>
    </lineage>
</organism>
<dbReference type="KEGG" id="bsc:COCSADRAFT_300227"/>
<reference evidence="2 3" key="1">
    <citation type="journal article" date="2012" name="PLoS Pathog.">
        <title>Diverse lifestyles and strategies of plant pathogenesis encoded in the genomes of eighteen Dothideomycetes fungi.</title>
        <authorList>
            <person name="Ohm R.A."/>
            <person name="Feau N."/>
            <person name="Henrissat B."/>
            <person name="Schoch C.L."/>
            <person name="Horwitz B.A."/>
            <person name="Barry K.W."/>
            <person name="Condon B.J."/>
            <person name="Copeland A.C."/>
            <person name="Dhillon B."/>
            <person name="Glaser F."/>
            <person name="Hesse C.N."/>
            <person name="Kosti I."/>
            <person name="LaButti K."/>
            <person name="Lindquist E.A."/>
            <person name="Lucas S."/>
            <person name="Salamov A.A."/>
            <person name="Bradshaw R.E."/>
            <person name="Ciuffetti L."/>
            <person name="Hamelin R.C."/>
            <person name="Kema G.H.J."/>
            <person name="Lawrence C."/>
            <person name="Scott J.A."/>
            <person name="Spatafora J.W."/>
            <person name="Turgeon B.G."/>
            <person name="de Wit P.J.G.M."/>
            <person name="Zhong S."/>
            <person name="Goodwin S.B."/>
            <person name="Grigoriev I.V."/>
        </authorList>
    </citation>
    <scope>NUCLEOTIDE SEQUENCE [LARGE SCALE GENOMIC DNA]</scope>
    <source>
        <strain evidence="3">ND90Pr / ATCC 201652</strain>
    </source>
</reference>
<dbReference type="EMBL" id="KB445640">
    <property type="protein sequence ID" value="EMD66607.1"/>
    <property type="molecule type" value="Genomic_DNA"/>
</dbReference>